<feature type="coiled-coil region" evidence="1">
    <location>
        <begin position="264"/>
        <end position="316"/>
    </location>
</feature>
<feature type="coiled-coil region" evidence="1">
    <location>
        <begin position="453"/>
        <end position="568"/>
    </location>
</feature>
<dbReference type="AlphaFoldDB" id="A0A812IT38"/>
<keyword evidence="3" id="KW-1185">Reference proteome</keyword>
<keyword evidence="1" id="KW-0175">Coiled coil</keyword>
<dbReference type="EMBL" id="CAJNJA010001226">
    <property type="protein sequence ID" value="CAE7157984.1"/>
    <property type="molecule type" value="Genomic_DNA"/>
</dbReference>
<proteinExistence type="predicted"/>
<protein>
    <submittedName>
        <fullName evidence="2">Uncharacterized protein</fullName>
    </submittedName>
</protein>
<dbReference type="OrthoDB" id="443038at2759"/>
<reference evidence="2" key="1">
    <citation type="submission" date="2021-02" db="EMBL/GenBank/DDBJ databases">
        <authorList>
            <person name="Dougan E. K."/>
            <person name="Rhodes N."/>
            <person name="Thang M."/>
            <person name="Chan C."/>
        </authorList>
    </citation>
    <scope>NUCLEOTIDE SEQUENCE</scope>
</reference>
<accession>A0A812IT38</accession>
<dbReference type="Proteomes" id="UP000601435">
    <property type="component" value="Unassembled WGS sequence"/>
</dbReference>
<feature type="coiled-coil region" evidence="1">
    <location>
        <begin position="104"/>
        <end position="138"/>
    </location>
</feature>
<gene>
    <name evidence="2" type="ORF">SNEC2469_LOCUS315</name>
</gene>
<organism evidence="2 3">
    <name type="scientific">Symbiodinium necroappetens</name>
    <dbReference type="NCBI Taxonomy" id="1628268"/>
    <lineage>
        <taxon>Eukaryota</taxon>
        <taxon>Sar</taxon>
        <taxon>Alveolata</taxon>
        <taxon>Dinophyceae</taxon>
        <taxon>Suessiales</taxon>
        <taxon>Symbiodiniaceae</taxon>
        <taxon>Symbiodinium</taxon>
    </lineage>
</organism>
<name>A0A812IT38_9DINO</name>
<sequence length="1057" mass="118006">MSRSLSTAFQPSCLESLQQRIAGEAGAKEDAKCILEALSQSLNISILRLKEACRSDLPEEDVAEGWLLRRVWQFCDEVQDQLRVARAPGNSATAATFAALAASLASVQKRHAALSKEVDRQTARKEELTSEVAAAADAEGRLQEVLTKQQQMVLLTESRSQSQGSTDQIVLQLKRDQATREMELEASFEDLRSRSQAFFRSEQDTLRSRLQSMREELAATQVDIARLRTQHTAAAIDVREWLDSSKAALATLSSTMSARLAQVEAAAVSEAAKTEDKIQHLQAQLATSKETAACELESWERRGVALKAEAEAASNQAAEETSRLAAELLAMETQRSMISRSLSDEAGAAVSVLRDGVVQSASLQVDVDELRAEVQYLEAELRAVAQERQMLQEEHRDAFERQLKAEEALQKALSDNEMVRQQMEAQRVEMQLASEAAIREVDSAAGAALHAAAEAAEAEFGELEDVLDTLEKELAENRARCSQLHLQEASLQRDKASLERERSMWKAQHELMQSLESEARDAMKEARNSWAQEARSLKDQVKETTRKKDLLEAKMQDVQAAAEASQTEVSQGVVETRRKAQLLESQIDEVKGLCAPVQKALERQAAAFSSAQKEVEERRSQTLQASSTMQMELEHLSAQRQKEREALETELSFERKRMLRAQASNHRRASDSAAKGDLSQVVMGQLMLGDVSAASYQDADLRVSQRQNEEILAATRERKKIEMERHQRALDLAESENRWLKQQLAELAGMHSPIYSWQTDDDVKTTLTTRIVHVASLEACQQRCKGRDRREPRANAPWQYLDLVCFLRRVHAIEAQLLDFGRIVVLSVYSACAVLEDAVDNCKARQIEVSTLSNAAQSSYGTTSACGEVPLQPFDSGLRGEWRNKPDKAAEGQLMWPKSRGRLLASSATEGQRDVGFKLAGELGQLVGKGFLEFSPLPWVWELISFVEEMYDLHHEEVERQLEKLRDTWHRGDRPGGEAAEEVTRCLWAKGVAVYCPPPSEEEEAPWSNSGPRFYVSVTKAAWERFPVGAPAPPKALRRLLWPHEADRALSKEGSWP</sequence>
<feature type="coiled-coil region" evidence="1">
    <location>
        <begin position="704"/>
        <end position="743"/>
    </location>
</feature>
<comment type="caution">
    <text evidence="2">The sequence shown here is derived from an EMBL/GenBank/DDBJ whole genome shotgun (WGS) entry which is preliminary data.</text>
</comment>
<evidence type="ECO:0000256" key="1">
    <source>
        <dbReference type="SAM" id="Coils"/>
    </source>
</evidence>
<evidence type="ECO:0000313" key="2">
    <source>
        <dbReference type="EMBL" id="CAE7157984.1"/>
    </source>
</evidence>
<feature type="coiled-coil region" evidence="1">
    <location>
        <begin position="360"/>
        <end position="429"/>
    </location>
</feature>
<evidence type="ECO:0000313" key="3">
    <source>
        <dbReference type="Proteomes" id="UP000601435"/>
    </source>
</evidence>
<feature type="non-terminal residue" evidence="2">
    <location>
        <position position="1"/>
    </location>
</feature>